<accession>A0A9Q4FQ70</accession>
<feature type="signal peptide" evidence="1">
    <location>
        <begin position="1"/>
        <end position="23"/>
    </location>
</feature>
<dbReference type="Proteomes" id="UP001060275">
    <property type="component" value="Unassembled WGS sequence"/>
</dbReference>
<evidence type="ECO:0000313" key="3">
    <source>
        <dbReference type="Proteomes" id="UP001060275"/>
    </source>
</evidence>
<sequence>MHRSMRSFPLALALTLSCAAVFAQEAANFTALTACRIDSERVLLRATFDGGACQAVEPAQLAEPRGTIVSVHLPTVNTAQMCTMQIVPVQTEQVIEAGELIANLDVTVGDPENNQIVHGEVEVEEGNGDCLVSLG</sequence>
<reference evidence="2" key="1">
    <citation type="submission" date="2022-06" db="EMBL/GenBank/DDBJ databases">
        <title>Devosia sp. XJ19-45 genome assembly.</title>
        <authorList>
            <person name="Li B."/>
            <person name="Cai M."/>
            <person name="Nie G."/>
            <person name="Li W."/>
        </authorList>
    </citation>
    <scope>NUCLEOTIDE SEQUENCE</scope>
    <source>
        <strain evidence="2">XJ19-45</strain>
    </source>
</reference>
<protein>
    <recommendedName>
        <fullName evidence="4">Lipoyl-binding domain-containing protein</fullName>
    </recommendedName>
</protein>
<feature type="chain" id="PRO_5040160054" description="Lipoyl-binding domain-containing protein" evidence="1">
    <location>
        <begin position="24"/>
        <end position="135"/>
    </location>
</feature>
<dbReference type="RefSeq" id="WP_254673234.1">
    <property type="nucleotide sequence ID" value="NZ_JAMWDU010000001.1"/>
</dbReference>
<organism evidence="2 3">
    <name type="scientific">Devosia ureilytica</name>
    <dbReference type="NCBI Taxonomy" id="2952754"/>
    <lineage>
        <taxon>Bacteria</taxon>
        <taxon>Pseudomonadati</taxon>
        <taxon>Pseudomonadota</taxon>
        <taxon>Alphaproteobacteria</taxon>
        <taxon>Hyphomicrobiales</taxon>
        <taxon>Devosiaceae</taxon>
        <taxon>Devosia</taxon>
    </lineage>
</organism>
<gene>
    <name evidence="2" type="ORF">NF348_00305</name>
</gene>
<name>A0A9Q4FQ70_9HYPH</name>
<evidence type="ECO:0000256" key="1">
    <source>
        <dbReference type="SAM" id="SignalP"/>
    </source>
</evidence>
<keyword evidence="3" id="KW-1185">Reference proteome</keyword>
<dbReference type="PROSITE" id="PS51257">
    <property type="entry name" value="PROKAR_LIPOPROTEIN"/>
    <property type="match status" value="1"/>
</dbReference>
<dbReference type="EMBL" id="JAMWDU010000001">
    <property type="protein sequence ID" value="MCP8885546.1"/>
    <property type="molecule type" value="Genomic_DNA"/>
</dbReference>
<comment type="caution">
    <text evidence="2">The sequence shown here is derived from an EMBL/GenBank/DDBJ whole genome shotgun (WGS) entry which is preliminary data.</text>
</comment>
<dbReference type="AlphaFoldDB" id="A0A9Q4FQ70"/>
<evidence type="ECO:0000313" key="2">
    <source>
        <dbReference type="EMBL" id="MCP8885546.1"/>
    </source>
</evidence>
<keyword evidence="1" id="KW-0732">Signal</keyword>
<evidence type="ECO:0008006" key="4">
    <source>
        <dbReference type="Google" id="ProtNLM"/>
    </source>
</evidence>
<proteinExistence type="predicted"/>